<reference evidence="2" key="1">
    <citation type="journal article" date="2015" name="Proc. Natl. Acad. Sci. U.S.A.">
        <title>Networks of energetic and metabolic interactions define dynamics in microbial communities.</title>
        <authorList>
            <person name="Embree M."/>
            <person name="Liu J.K."/>
            <person name="Al-Bassam M.M."/>
            <person name="Zengler K."/>
        </authorList>
    </citation>
    <scope>NUCLEOTIDE SEQUENCE</scope>
</reference>
<dbReference type="EMBL" id="LNQE01001154">
    <property type="protein sequence ID" value="KUG20699.1"/>
    <property type="molecule type" value="Genomic_DNA"/>
</dbReference>
<accession>A0A0W8FIJ5</accession>
<gene>
    <name evidence="2" type="ORF">ASZ90_009570</name>
</gene>
<keyword evidence="1" id="KW-0472">Membrane</keyword>
<evidence type="ECO:0000256" key="1">
    <source>
        <dbReference type="SAM" id="Phobius"/>
    </source>
</evidence>
<proteinExistence type="predicted"/>
<feature type="transmembrane region" description="Helical" evidence="1">
    <location>
        <begin position="6"/>
        <end position="25"/>
    </location>
</feature>
<protein>
    <submittedName>
        <fullName evidence="2">Uncharacterized protein</fullName>
    </submittedName>
</protein>
<keyword evidence="1" id="KW-1133">Transmembrane helix</keyword>
<feature type="transmembrane region" description="Helical" evidence="1">
    <location>
        <begin position="37"/>
        <end position="68"/>
    </location>
</feature>
<comment type="caution">
    <text evidence="2">The sequence shown here is derived from an EMBL/GenBank/DDBJ whole genome shotgun (WGS) entry which is preliminary data.</text>
</comment>
<dbReference type="AlphaFoldDB" id="A0A0W8FIJ5"/>
<name>A0A0W8FIJ5_9ZZZZ</name>
<organism evidence="2">
    <name type="scientific">hydrocarbon metagenome</name>
    <dbReference type="NCBI Taxonomy" id="938273"/>
    <lineage>
        <taxon>unclassified sequences</taxon>
        <taxon>metagenomes</taxon>
        <taxon>ecological metagenomes</taxon>
    </lineage>
</organism>
<sequence>MSWYIGFYYGMQAILFMDVNFKRYFLYLVRWQLSTPILAGVLYLLGSFSALAATIIANIIGGLIFFWVDRFIFTSQALAAQWEVREEIQCADCGRIARGYRLVQAKNYDRTRDPRPEFRCESCSAIKSAELKRRGIPL</sequence>
<keyword evidence="1" id="KW-0812">Transmembrane</keyword>
<evidence type="ECO:0000313" key="2">
    <source>
        <dbReference type="EMBL" id="KUG20699.1"/>
    </source>
</evidence>